<feature type="non-terminal residue" evidence="1">
    <location>
        <position position="1"/>
    </location>
</feature>
<evidence type="ECO:0000313" key="2">
    <source>
        <dbReference type="Proteomes" id="UP000830671"/>
    </source>
</evidence>
<keyword evidence="2" id="KW-1185">Reference proteome</keyword>
<accession>A0A9Q8SJG3</accession>
<sequence>GIRDETFTYTILEFNVCLSSFPCENIILLCIPLFCPYALPFYTQNGMHPAWRTYRESHARRLSKPPVYAATAVGARFSQASRGSGFRWLDGALWMGCFPVRRNRAGIDVMGGGTNRIFSSLALFTAP</sequence>
<reference evidence="1" key="1">
    <citation type="journal article" date="2021" name="Mol. Plant Microbe Interact.">
        <title>Complete Genome Sequence of the Plant-Pathogenic Fungus Colletotrichum lupini.</title>
        <authorList>
            <person name="Baroncelli R."/>
            <person name="Pensec F."/>
            <person name="Da Lio D."/>
            <person name="Boufleur T."/>
            <person name="Vicente I."/>
            <person name="Sarrocco S."/>
            <person name="Picot A."/>
            <person name="Baraldi E."/>
            <person name="Sukno S."/>
            <person name="Thon M."/>
            <person name="Le Floch G."/>
        </authorList>
    </citation>
    <scope>NUCLEOTIDE SEQUENCE</scope>
    <source>
        <strain evidence="1">IMI 504893</strain>
    </source>
</reference>
<proteinExistence type="predicted"/>
<dbReference type="KEGG" id="clup:CLUP02_03973"/>
<protein>
    <submittedName>
        <fullName evidence="1">Uncharacterized protein</fullName>
    </submittedName>
</protein>
<dbReference type="Proteomes" id="UP000830671">
    <property type="component" value="Chromosome 2"/>
</dbReference>
<dbReference type="AlphaFoldDB" id="A0A9Q8SJG3"/>
<organism evidence="1 2">
    <name type="scientific">Colletotrichum lupini</name>
    <dbReference type="NCBI Taxonomy" id="145971"/>
    <lineage>
        <taxon>Eukaryota</taxon>
        <taxon>Fungi</taxon>
        <taxon>Dikarya</taxon>
        <taxon>Ascomycota</taxon>
        <taxon>Pezizomycotina</taxon>
        <taxon>Sordariomycetes</taxon>
        <taxon>Hypocreomycetidae</taxon>
        <taxon>Glomerellales</taxon>
        <taxon>Glomerellaceae</taxon>
        <taxon>Colletotrichum</taxon>
        <taxon>Colletotrichum acutatum species complex</taxon>
    </lineage>
</organism>
<name>A0A9Q8SJG3_9PEZI</name>
<dbReference type="EMBL" id="CP019474">
    <property type="protein sequence ID" value="UQC78496.1"/>
    <property type="molecule type" value="Genomic_DNA"/>
</dbReference>
<dbReference type="RefSeq" id="XP_049140133.1">
    <property type="nucleotide sequence ID" value="XM_049282990.1"/>
</dbReference>
<dbReference type="GeneID" id="73338000"/>
<evidence type="ECO:0000313" key="1">
    <source>
        <dbReference type="EMBL" id="UQC78496.1"/>
    </source>
</evidence>
<gene>
    <name evidence="1" type="ORF">CLUP02_03973</name>
</gene>